<dbReference type="InterPro" id="IPR036264">
    <property type="entry name" value="Bact_exopeptidase_dim_dom"/>
</dbReference>
<evidence type="ECO:0000313" key="4">
    <source>
        <dbReference type="EMBL" id="SDL22409.1"/>
    </source>
</evidence>
<dbReference type="Proteomes" id="UP000199476">
    <property type="component" value="Unassembled WGS sequence"/>
</dbReference>
<protein>
    <submittedName>
        <fullName evidence="4">Putative selenium metabolism hydrolase</fullName>
    </submittedName>
</protein>
<dbReference type="GO" id="GO:0006526">
    <property type="term" value="P:L-arginine biosynthetic process"/>
    <property type="evidence" value="ECO:0007669"/>
    <property type="project" value="TreeGrafter"/>
</dbReference>
<dbReference type="InterPro" id="IPR017706">
    <property type="entry name" value="Peptidase_M20/DapE_YgeY"/>
</dbReference>
<dbReference type="EMBL" id="FNGO01000002">
    <property type="protein sequence ID" value="SDL22409.1"/>
    <property type="molecule type" value="Genomic_DNA"/>
</dbReference>
<dbReference type="GO" id="GO:0046872">
    <property type="term" value="F:metal ion binding"/>
    <property type="evidence" value="ECO:0007669"/>
    <property type="project" value="UniProtKB-KW"/>
</dbReference>
<accession>A0A1G9IB21</accession>
<dbReference type="STRING" id="321763.SAMN04488692_102162"/>
<dbReference type="SUPFAM" id="SSF53187">
    <property type="entry name" value="Zn-dependent exopeptidases"/>
    <property type="match status" value="1"/>
</dbReference>
<keyword evidence="1" id="KW-0479">Metal-binding</keyword>
<evidence type="ECO:0000256" key="2">
    <source>
        <dbReference type="ARBA" id="ARBA00022801"/>
    </source>
</evidence>
<dbReference type="NCBIfam" id="NF009555">
    <property type="entry name" value="PRK13004.1"/>
    <property type="match status" value="1"/>
</dbReference>
<dbReference type="InterPro" id="IPR002933">
    <property type="entry name" value="Peptidase_M20"/>
</dbReference>
<dbReference type="RefSeq" id="WP_089758061.1">
    <property type="nucleotide sequence ID" value="NZ_FNGO01000002.1"/>
</dbReference>
<proteinExistence type="predicted"/>
<dbReference type="OrthoDB" id="9792335at2"/>
<dbReference type="InterPro" id="IPR011650">
    <property type="entry name" value="Peptidase_M20_dimer"/>
</dbReference>
<evidence type="ECO:0000313" key="5">
    <source>
        <dbReference type="Proteomes" id="UP000199476"/>
    </source>
</evidence>
<keyword evidence="5" id="KW-1185">Reference proteome</keyword>
<dbReference type="AlphaFoldDB" id="A0A1G9IB21"/>
<dbReference type="SUPFAM" id="SSF55031">
    <property type="entry name" value="Bacterial exopeptidase dimerisation domain"/>
    <property type="match status" value="1"/>
</dbReference>
<dbReference type="InterPro" id="IPR050072">
    <property type="entry name" value="Peptidase_M20A"/>
</dbReference>
<organism evidence="4 5">
    <name type="scientific">Halarsenatibacter silvermanii</name>
    <dbReference type="NCBI Taxonomy" id="321763"/>
    <lineage>
        <taxon>Bacteria</taxon>
        <taxon>Bacillati</taxon>
        <taxon>Bacillota</taxon>
        <taxon>Clostridia</taxon>
        <taxon>Halanaerobiales</taxon>
        <taxon>Halarsenatibacteraceae</taxon>
        <taxon>Halarsenatibacter</taxon>
    </lineage>
</organism>
<name>A0A1G9IB21_9FIRM</name>
<dbReference type="Gene3D" id="3.40.630.10">
    <property type="entry name" value="Zn peptidases"/>
    <property type="match status" value="2"/>
</dbReference>
<dbReference type="Pfam" id="PF07687">
    <property type="entry name" value="M20_dimer"/>
    <property type="match status" value="1"/>
</dbReference>
<reference evidence="4 5" key="1">
    <citation type="submission" date="2016-10" db="EMBL/GenBank/DDBJ databases">
        <authorList>
            <person name="de Groot N.N."/>
        </authorList>
    </citation>
    <scope>NUCLEOTIDE SEQUENCE [LARGE SCALE GENOMIC DNA]</scope>
    <source>
        <strain evidence="4 5">SLAS-1</strain>
    </source>
</reference>
<dbReference type="PANTHER" id="PTHR43808">
    <property type="entry name" value="ACETYLORNITHINE DEACETYLASE"/>
    <property type="match status" value="1"/>
</dbReference>
<dbReference type="Pfam" id="PF01546">
    <property type="entry name" value="Peptidase_M20"/>
    <property type="match status" value="1"/>
</dbReference>
<keyword evidence="2 4" id="KW-0378">Hydrolase</keyword>
<sequence>MQREELVARIKEEVARYEDEMIEFMRDMISIPSESCEEGEVIERIAEEMNEVGFDEVFTDEMGNVHGRVGEGDRVLAYDAHIDTVGIGNPDEWDWDPYEGKFEDGIIYGRGATDQEAAMVSMVYAGKVIKDLGLHEEFSLYFVGTVQEEDCDGLCWEYIINENVLDPELVVITEPTNLNIYRGHRGRMEMKVKTEGVSCHGSAPERGENALYKMAKIISGVENLNPELKVDDFLGKGTVAATHVTNQTPSLNAIPNQTELHIDRRLTAGEDKELAVEQIEEIIESEDLEAEVSIPYYDTPSYTGFKYEMEKYYPTWVLDEDHPVIQSAVSAYEDVFDEEPKVDKWTFSTNGVTIMGRNNIPCVGFGPANEVYAHSVEDQVPVDHLLKAAEFYAHFPYRVE</sequence>
<dbReference type="NCBIfam" id="TIGR03526">
    <property type="entry name" value="selenium_YgeY"/>
    <property type="match status" value="1"/>
</dbReference>
<evidence type="ECO:0000259" key="3">
    <source>
        <dbReference type="Pfam" id="PF07687"/>
    </source>
</evidence>
<dbReference type="PANTHER" id="PTHR43808:SF31">
    <property type="entry name" value="N-ACETYL-L-CITRULLINE DEACETYLASE"/>
    <property type="match status" value="1"/>
</dbReference>
<dbReference type="Gene3D" id="3.30.70.360">
    <property type="match status" value="1"/>
</dbReference>
<dbReference type="GO" id="GO:0008777">
    <property type="term" value="F:acetylornithine deacetylase activity"/>
    <property type="evidence" value="ECO:0007669"/>
    <property type="project" value="TreeGrafter"/>
</dbReference>
<feature type="domain" description="Peptidase M20 dimerisation" evidence="3">
    <location>
        <begin position="183"/>
        <end position="289"/>
    </location>
</feature>
<gene>
    <name evidence="4" type="ORF">SAMN04488692_102162</name>
</gene>
<evidence type="ECO:0000256" key="1">
    <source>
        <dbReference type="ARBA" id="ARBA00022723"/>
    </source>
</evidence>